<dbReference type="PANTHER" id="PTHR22726:SF1">
    <property type="entry name" value="METALLOENDOPEPTIDASE OMA1, MITOCHONDRIAL"/>
    <property type="match status" value="1"/>
</dbReference>
<evidence type="ECO:0000313" key="9">
    <source>
        <dbReference type="EMBL" id="GGD88520.1"/>
    </source>
</evidence>
<keyword evidence="10" id="KW-1185">Reference proteome</keyword>
<name>A0A916ZCP6_9HYPH</name>
<organism evidence="9 10">
    <name type="scientific">Aureimonas endophytica</name>
    <dbReference type="NCBI Taxonomy" id="2027858"/>
    <lineage>
        <taxon>Bacteria</taxon>
        <taxon>Pseudomonadati</taxon>
        <taxon>Pseudomonadota</taxon>
        <taxon>Alphaproteobacteria</taxon>
        <taxon>Hyphomicrobiales</taxon>
        <taxon>Aurantimonadaceae</taxon>
        <taxon>Aureimonas</taxon>
    </lineage>
</organism>
<keyword evidence="7" id="KW-0732">Signal</keyword>
<comment type="caution">
    <text evidence="9">The sequence shown here is derived from an EMBL/GenBank/DDBJ whole genome shotgun (WGS) entry which is preliminary data.</text>
</comment>
<dbReference type="InterPro" id="IPR001915">
    <property type="entry name" value="Peptidase_M48"/>
</dbReference>
<dbReference type="PANTHER" id="PTHR22726">
    <property type="entry name" value="METALLOENDOPEPTIDASE OMA1"/>
    <property type="match status" value="1"/>
</dbReference>
<gene>
    <name evidence="9" type="ORF">GCM10011390_04080</name>
</gene>
<dbReference type="Proteomes" id="UP000644699">
    <property type="component" value="Unassembled WGS sequence"/>
</dbReference>
<dbReference type="AlphaFoldDB" id="A0A916ZCP6"/>
<feature type="signal peptide" evidence="7">
    <location>
        <begin position="1"/>
        <end position="25"/>
    </location>
</feature>
<evidence type="ECO:0000256" key="5">
    <source>
        <dbReference type="ARBA" id="ARBA00022833"/>
    </source>
</evidence>
<evidence type="ECO:0000256" key="1">
    <source>
        <dbReference type="ARBA" id="ARBA00001947"/>
    </source>
</evidence>
<comment type="cofactor">
    <cofactor evidence="1">
        <name>Zn(2+)</name>
        <dbReference type="ChEBI" id="CHEBI:29105"/>
    </cofactor>
</comment>
<keyword evidence="2" id="KW-0645">Protease</keyword>
<protein>
    <submittedName>
        <fullName evidence="9">Peptidase</fullName>
    </submittedName>
</protein>
<dbReference type="Pfam" id="PF13432">
    <property type="entry name" value="TPR_16"/>
    <property type="match status" value="1"/>
</dbReference>
<feature type="domain" description="Peptidase M48" evidence="8">
    <location>
        <begin position="52"/>
        <end position="234"/>
    </location>
</feature>
<keyword evidence="4" id="KW-0378">Hydrolase</keyword>
<dbReference type="Pfam" id="PF01435">
    <property type="entry name" value="Peptidase_M48"/>
    <property type="match status" value="1"/>
</dbReference>
<keyword evidence="5" id="KW-0862">Zinc</keyword>
<dbReference type="InterPro" id="IPR051156">
    <property type="entry name" value="Mito/Outer_Membr_Metalloprot"/>
</dbReference>
<dbReference type="Gene3D" id="1.25.40.10">
    <property type="entry name" value="Tetratricopeptide repeat domain"/>
    <property type="match status" value="1"/>
</dbReference>
<keyword evidence="3" id="KW-0479">Metal-binding</keyword>
<proteinExistence type="predicted"/>
<dbReference type="GO" id="GO:0051603">
    <property type="term" value="P:proteolysis involved in protein catabolic process"/>
    <property type="evidence" value="ECO:0007669"/>
    <property type="project" value="TreeGrafter"/>
</dbReference>
<dbReference type="EMBL" id="BMIQ01000001">
    <property type="protein sequence ID" value="GGD88520.1"/>
    <property type="molecule type" value="Genomic_DNA"/>
</dbReference>
<dbReference type="GO" id="GO:0004222">
    <property type="term" value="F:metalloendopeptidase activity"/>
    <property type="evidence" value="ECO:0007669"/>
    <property type="project" value="InterPro"/>
</dbReference>
<evidence type="ECO:0000256" key="7">
    <source>
        <dbReference type="SAM" id="SignalP"/>
    </source>
</evidence>
<evidence type="ECO:0000256" key="2">
    <source>
        <dbReference type="ARBA" id="ARBA00022670"/>
    </source>
</evidence>
<evidence type="ECO:0000256" key="3">
    <source>
        <dbReference type="ARBA" id="ARBA00022723"/>
    </source>
</evidence>
<dbReference type="InterPro" id="IPR011990">
    <property type="entry name" value="TPR-like_helical_dom_sf"/>
</dbReference>
<reference evidence="9" key="2">
    <citation type="submission" date="2020-09" db="EMBL/GenBank/DDBJ databases">
        <authorList>
            <person name="Sun Q."/>
            <person name="Zhou Y."/>
        </authorList>
    </citation>
    <scope>NUCLEOTIDE SEQUENCE</scope>
    <source>
        <strain evidence="9">CGMCC 1.15367</strain>
    </source>
</reference>
<feature type="chain" id="PRO_5036769069" evidence="7">
    <location>
        <begin position="26"/>
        <end position="452"/>
    </location>
</feature>
<dbReference type="CDD" id="cd07324">
    <property type="entry name" value="M48C_Oma1-like"/>
    <property type="match status" value="1"/>
</dbReference>
<dbReference type="Gene3D" id="3.30.2010.10">
    <property type="entry name" value="Metalloproteases ('zincins'), catalytic domain"/>
    <property type="match status" value="1"/>
</dbReference>
<keyword evidence="6" id="KW-0482">Metalloprotease</keyword>
<evidence type="ECO:0000259" key="8">
    <source>
        <dbReference type="Pfam" id="PF01435"/>
    </source>
</evidence>
<evidence type="ECO:0000256" key="4">
    <source>
        <dbReference type="ARBA" id="ARBA00022801"/>
    </source>
</evidence>
<evidence type="ECO:0000256" key="6">
    <source>
        <dbReference type="ARBA" id="ARBA00023049"/>
    </source>
</evidence>
<evidence type="ECO:0000313" key="10">
    <source>
        <dbReference type="Proteomes" id="UP000644699"/>
    </source>
</evidence>
<dbReference type="GO" id="GO:0046872">
    <property type="term" value="F:metal ion binding"/>
    <property type="evidence" value="ECO:0007669"/>
    <property type="project" value="UniProtKB-KW"/>
</dbReference>
<sequence length="452" mass="48084">MRFQTRLVSVLAAATLAITGVAAEAAPQPKQNLPIVRDAEIEGLIADYTRPIFKAAGLKQPVDIILVNNPEFNAFVSGRRIFVNTGTIVASDTPNEVIGVLAHETGHLAGGHQYRLREQVDQAQKIALIAGLLGMGVAAAGIAAGSSNMARAGSGIFAGGGTTAMRGLLGYQRSEEVTADRSALVYLQKSGQSGKGLITSFERLERNNILSGVQPNRYITSHPAPRDRIALLQTAAHESPYFDVPDSPELQLRHDLARAKIIAYNDGAGAVQRVFRKDPRGLPALYGDAISTHLAGSPALALQKIDAVIAKNPKNPYFHEMRGEILMEAGRARDAAAAFQTASKLDPKKSGLIEASIGQALVTGGDKGQMKDAVAHIKKGLETDPTNSVAYRFLAMAYNALGDDAAAELATAEGYWHGGAMKDARIFAARAQLKLKPGTPQWLQAQDILQSK</sequence>
<dbReference type="GO" id="GO:0016020">
    <property type="term" value="C:membrane"/>
    <property type="evidence" value="ECO:0007669"/>
    <property type="project" value="TreeGrafter"/>
</dbReference>
<accession>A0A916ZCP6</accession>
<dbReference type="SUPFAM" id="SSF48452">
    <property type="entry name" value="TPR-like"/>
    <property type="match status" value="1"/>
</dbReference>
<reference evidence="9" key="1">
    <citation type="journal article" date="2014" name="Int. J. Syst. Evol. Microbiol.">
        <title>Complete genome sequence of Corynebacterium casei LMG S-19264T (=DSM 44701T), isolated from a smear-ripened cheese.</title>
        <authorList>
            <consortium name="US DOE Joint Genome Institute (JGI-PGF)"/>
            <person name="Walter F."/>
            <person name="Albersmeier A."/>
            <person name="Kalinowski J."/>
            <person name="Ruckert C."/>
        </authorList>
    </citation>
    <scope>NUCLEOTIDE SEQUENCE</scope>
    <source>
        <strain evidence="9">CGMCC 1.15367</strain>
    </source>
</reference>